<dbReference type="GO" id="GO:0046274">
    <property type="term" value="P:lignin catabolic process"/>
    <property type="evidence" value="ECO:0007669"/>
    <property type="project" value="UniProtKB-KW"/>
</dbReference>
<dbReference type="InterPro" id="IPR035971">
    <property type="entry name" value="CBD_sf"/>
</dbReference>
<comment type="caution">
    <text evidence="13">The sequence shown here is derived from an EMBL/GenBank/DDBJ whole genome shotgun (WGS) entry which is preliminary data.</text>
</comment>
<dbReference type="GO" id="GO:0052689">
    <property type="term" value="F:carboxylic ester hydrolase activity"/>
    <property type="evidence" value="ECO:0007669"/>
    <property type="project" value="UniProtKB-KW"/>
</dbReference>
<feature type="domain" description="CBM1" evidence="12">
    <location>
        <begin position="439"/>
        <end position="475"/>
    </location>
</feature>
<evidence type="ECO:0000256" key="3">
    <source>
        <dbReference type="ARBA" id="ARBA00022487"/>
    </source>
</evidence>
<dbReference type="Pfam" id="PF22244">
    <property type="entry name" value="GCE_fung"/>
    <property type="match status" value="1"/>
</dbReference>
<protein>
    <recommendedName>
        <fullName evidence="9">(4-O-methyl)-D-glucuronate--lignin esterase</fullName>
        <ecNumber evidence="9">3.1.1.117</ecNumber>
    </recommendedName>
</protein>
<keyword evidence="7" id="KW-0439">Lignin degradation</keyword>
<evidence type="ECO:0000256" key="1">
    <source>
        <dbReference type="ARBA" id="ARBA00004613"/>
    </source>
</evidence>
<evidence type="ECO:0000256" key="9">
    <source>
        <dbReference type="ARBA" id="ARBA00026105"/>
    </source>
</evidence>
<dbReference type="Pfam" id="PF00734">
    <property type="entry name" value="CBM_1"/>
    <property type="match status" value="1"/>
</dbReference>
<evidence type="ECO:0000256" key="6">
    <source>
        <dbReference type="ARBA" id="ARBA00022801"/>
    </source>
</evidence>
<evidence type="ECO:0000313" key="13">
    <source>
        <dbReference type="EMBL" id="KTB44787.1"/>
    </source>
</evidence>
<dbReference type="ESTHER" id="9agar-a0a0w0g879">
    <property type="family name" value="Glucuronoyl_esterase"/>
</dbReference>
<evidence type="ECO:0000256" key="10">
    <source>
        <dbReference type="SAM" id="MobiDB-lite"/>
    </source>
</evidence>
<reference evidence="13 14" key="1">
    <citation type="submission" date="2015-12" db="EMBL/GenBank/DDBJ databases">
        <title>Draft genome sequence of Moniliophthora roreri, the causal agent of frosty pod rot of cacao.</title>
        <authorList>
            <person name="Aime M.C."/>
            <person name="Diaz-Valderrama J.R."/>
            <person name="Kijpornyongpan T."/>
            <person name="Phillips-Mora W."/>
        </authorList>
    </citation>
    <scope>NUCLEOTIDE SEQUENCE [LARGE SCALE GENOMIC DNA]</scope>
    <source>
        <strain evidence="13 14">MCA 2952</strain>
    </source>
</reference>
<dbReference type="PROSITE" id="PS51164">
    <property type="entry name" value="CBM1_2"/>
    <property type="match status" value="1"/>
</dbReference>
<keyword evidence="3" id="KW-0719">Serine esterase</keyword>
<gene>
    <name evidence="13" type="ORF">WG66_2630</name>
</gene>
<organism evidence="13 14">
    <name type="scientific">Moniliophthora roreri</name>
    <name type="common">Frosty pod rot fungus</name>
    <name type="synonym">Monilia roreri</name>
    <dbReference type="NCBI Taxonomy" id="221103"/>
    <lineage>
        <taxon>Eukaryota</taxon>
        <taxon>Fungi</taxon>
        <taxon>Dikarya</taxon>
        <taxon>Basidiomycota</taxon>
        <taxon>Agaricomycotina</taxon>
        <taxon>Agaricomycetes</taxon>
        <taxon>Agaricomycetidae</taxon>
        <taxon>Agaricales</taxon>
        <taxon>Marasmiineae</taxon>
        <taxon>Marasmiaceae</taxon>
        <taxon>Moniliophthora</taxon>
    </lineage>
</organism>
<feature type="chain" id="PRO_5006902462" description="(4-O-methyl)-D-glucuronate--lignin esterase" evidence="11">
    <location>
        <begin position="26"/>
        <end position="476"/>
    </location>
</feature>
<dbReference type="SUPFAM" id="SSF53474">
    <property type="entry name" value="alpha/beta-Hydrolases"/>
    <property type="match status" value="1"/>
</dbReference>
<comment type="catalytic activity">
    <reaction evidence="8">
        <text>a 4-O-methyl-alpha-D-glucuronosyl ester derivative + H2O = 4-O-methyl-alpha-D-glucuronate derivative + an alcohol + H(+)</text>
        <dbReference type="Rhea" id="RHEA:67452"/>
        <dbReference type="ChEBI" id="CHEBI:15377"/>
        <dbReference type="ChEBI" id="CHEBI:15378"/>
        <dbReference type="ChEBI" id="CHEBI:30879"/>
        <dbReference type="ChEBI" id="CHEBI:171667"/>
        <dbReference type="ChEBI" id="CHEBI:171668"/>
        <dbReference type="EC" id="3.1.1.117"/>
    </reaction>
    <physiologicalReaction direction="left-to-right" evidence="8">
        <dbReference type="Rhea" id="RHEA:67453"/>
    </physiologicalReaction>
</comment>
<evidence type="ECO:0000256" key="8">
    <source>
        <dbReference type="ARBA" id="ARBA00024511"/>
    </source>
</evidence>
<evidence type="ECO:0000313" key="14">
    <source>
        <dbReference type="Proteomes" id="UP000054988"/>
    </source>
</evidence>
<evidence type="ECO:0000256" key="11">
    <source>
        <dbReference type="SAM" id="SignalP"/>
    </source>
</evidence>
<proteinExistence type="inferred from homology"/>
<comment type="subcellular location">
    <subcellularLocation>
        <location evidence="1">Secreted</location>
    </subcellularLocation>
</comment>
<comment type="similarity">
    <text evidence="2">Belongs to the carbohydrate esterase 15 (CE15) family.</text>
</comment>
<dbReference type="InterPro" id="IPR000254">
    <property type="entry name" value="CBD"/>
</dbReference>
<dbReference type="InterPro" id="IPR029058">
    <property type="entry name" value="AB_hydrolase_fold"/>
</dbReference>
<dbReference type="Proteomes" id="UP000054988">
    <property type="component" value="Unassembled WGS sequence"/>
</dbReference>
<keyword evidence="5 11" id="KW-0732">Signal</keyword>
<feature type="region of interest" description="Disordered" evidence="10">
    <location>
        <begin position="395"/>
        <end position="442"/>
    </location>
</feature>
<dbReference type="PROSITE" id="PS00562">
    <property type="entry name" value="CBM1_1"/>
    <property type="match status" value="1"/>
</dbReference>
<evidence type="ECO:0000259" key="12">
    <source>
        <dbReference type="PROSITE" id="PS51164"/>
    </source>
</evidence>
<dbReference type="SUPFAM" id="SSF57180">
    <property type="entry name" value="Cellulose-binding domain"/>
    <property type="match status" value="1"/>
</dbReference>
<sequence>MVLLSGSFLLLLSALTAGVIPSANAATLKPLACPAIPSNPTSTSNSKLPDPFTFAGGTKVATRDDWTCRADEISQLIQKYELGAKPPKPSTLTASYSGGRLTINASEGGKSISFSASISLPSGSGPFPAIIALDGPSIPRPSNVAIITFDTNDMASQASASSRGQGKFYQLYGNNHSAGAMMAWSWGISRIIDALEITPSANIDTKRLGVTGCSRNGKGALVAGAFEPRIALTIPQESGSGGSACWRLSDDMMSRGIDTQTAREIVGENVWFSTAFNTFAQSSVNTLPFDHHLLMGLVAPRGLFVIDQTGIDWLGAPSSFGCMKAAHRIWDSLGSSDTFGFSQSAGHNHCSFPSSQQNQLNAFINKFLLNQSTNTNIQETAGGYTYTQGQWDNWTSPTLGGSTGGGSSSTSQPSESSSTTPSTPSTSTTAAPPPPSPTAVQTAWGQCGGIGWSGPTACVSGYRCSAINPYYSQCIP</sequence>
<evidence type="ECO:0000256" key="7">
    <source>
        <dbReference type="ARBA" id="ARBA00023185"/>
    </source>
</evidence>
<dbReference type="SMART" id="SM00236">
    <property type="entry name" value="fCBD"/>
    <property type="match status" value="1"/>
</dbReference>
<dbReference type="GO" id="GO:0030248">
    <property type="term" value="F:cellulose binding"/>
    <property type="evidence" value="ECO:0007669"/>
    <property type="project" value="InterPro"/>
</dbReference>
<name>A0A0W0G879_MONRR</name>
<evidence type="ECO:0000256" key="2">
    <source>
        <dbReference type="ARBA" id="ARBA00010092"/>
    </source>
</evidence>
<keyword evidence="4" id="KW-0964">Secreted</keyword>
<dbReference type="EMBL" id="LATX01000850">
    <property type="protein sequence ID" value="KTB44787.1"/>
    <property type="molecule type" value="Genomic_DNA"/>
</dbReference>
<accession>A0A0W0G879</accession>
<keyword evidence="6" id="KW-0378">Hydrolase</keyword>
<feature type="signal peptide" evidence="11">
    <location>
        <begin position="1"/>
        <end position="25"/>
    </location>
</feature>
<dbReference type="Gene3D" id="3.40.50.1820">
    <property type="entry name" value="alpha/beta hydrolase"/>
    <property type="match status" value="1"/>
</dbReference>
<feature type="compositionally biased region" description="Low complexity" evidence="10">
    <location>
        <begin position="408"/>
        <end position="430"/>
    </location>
</feature>
<dbReference type="AlphaFoldDB" id="A0A0W0G879"/>
<evidence type="ECO:0000256" key="4">
    <source>
        <dbReference type="ARBA" id="ARBA00022525"/>
    </source>
</evidence>
<evidence type="ECO:0000256" key="5">
    <source>
        <dbReference type="ARBA" id="ARBA00022729"/>
    </source>
</evidence>
<dbReference type="InterPro" id="IPR054579">
    <property type="entry name" value="GCE-like_dom"/>
</dbReference>
<dbReference type="GO" id="GO:0005576">
    <property type="term" value="C:extracellular region"/>
    <property type="evidence" value="ECO:0007669"/>
    <property type="project" value="UniProtKB-SubCell"/>
</dbReference>
<dbReference type="eggNOG" id="ENOG502QS8Y">
    <property type="taxonomic scope" value="Eukaryota"/>
</dbReference>
<dbReference type="GO" id="GO:0005975">
    <property type="term" value="P:carbohydrate metabolic process"/>
    <property type="evidence" value="ECO:0007669"/>
    <property type="project" value="InterPro"/>
</dbReference>
<dbReference type="EC" id="3.1.1.117" evidence="9"/>